<dbReference type="OrthoDB" id="10058185at2759"/>
<dbReference type="GeneID" id="28825726"/>
<dbReference type="InParanoid" id="A0A132BCG6"/>
<keyword evidence="5" id="KW-1185">Reference proteome</keyword>
<evidence type="ECO:0000313" key="5">
    <source>
        <dbReference type="Proteomes" id="UP000070700"/>
    </source>
</evidence>
<dbReference type="PANTHER" id="PTHR43103">
    <property type="entry name" value="NUCLEOSIDE-DIPHOSPHATE-SUGAR EPIMERASE"/>
    <property type="match status" value="1"/>
</dbReference>
<evidence type="ECO:0000256" key="1">
    <source>
        <dbReference type="ARBA" id="ARBA00022857"/>
    </source>
</evidence>
<dbReference type="InterPro" id="IPR036291">
    <property type="entry name" value="NAD(P)-bd_dom_sf"/>
</dbReference>
<gene>
    <name evidence="4" type="ORF">LY89DRAFT_689950</name>
</gene>
<name>A0A132BCG6_MOLSC</name>
<proteinExistence type="predicted"/>
<dbReference type="AlphaFoldDB" id="A0A132BCG6"/>
<evidence type="ECO:0000256" key="2">
    <source>
        <dbReference type="ARBA" id="ARBA00023277"/>
    </source>
</evidence>
<dbReference type="InterPro" id="IPR001509">
    <property type="entry name" value="Epimerase_deHydtase"/>
</dbReference>
<keyword evidence="1" id="KW-0521">NADP</keyword>
<keyword evidence="2" id="KW-0119">Carbohydrate metabolism</keyword>
<dbReference type="KEGG" id="psco:LY89DRAFT_689950"/>
<dbReference type="EMBL" id="KQ947430">
    <property type="protein sequence ID" value="KUJ10122.1"/>
    <property type="molecule type" value="Genomic_DNA"/>
</dbReference>
<dbReference type="STRING" id="149040.A0A132BCG6"/>
<sequence>MSQEVALVTGGCGLVGFHIVKALLQDPNFSSIHVVSRNPTKNLLTGVQYHAGSISCGEDVRALFSNIQPTVVFHVASPASEGSSAGFNYFYDANVVGIKLLLEHAMKSQATKFFICALRITPIYGERDNQMIPGL</sequence>
<protein>
    <submittedName>
        <fullName evidence="4">NAD(P)-binding protein</fullName>
    </submittedName>
</protein>
<evidence type="ECO:0000259" key="3">
    <source>
        <dbReference type="Pfam" id="PF01370"/>
    </source>
</evidence>
<evidence type="ECO:0000313" key="4">
    <source>
        <dbReference type="EMBL" id="KUJ10122.1"/>
    </source>
</evidence>
<dbReference type="Proteomes" id="UP000070700">
    <property type="component" value="Unassembled WGS sequence"/>
</dbReference>
<dbReference type="Pfam" id="PF01370">
    <property type="entry name" value="Epimerase"/>
    <property type="match status" value="1"/>
</dbReference>
<dbReference type="Gene3D" id="3.40.50.720">
    <property type="entry name" value="NAD(P)-binding Rossmann-like Domain"/>
    <property type="match status" value="1"/>
</dbReference>
<accession>A0A132BCG6</accession>
<dbReference type="SUPFAM" id="SSF51735">
    <property type="entry name" value="NAD(P)-binding Rossmann-fold domains"/>
    <property type="match status" value="1"/>
</dbReference>
<feature type="domain" description="NAD-dependent epimerase/dehydratase" evidence="3">
    <location>
        <begin position="6"/>
        <end position="116"/>
    </location>
</feature>
<organism evidence="4 5">
    <name type="scientific">Mollisia scopiformis</name>
    <name type="common">Conifer needle endophyte fungus</name>
    <name type="synonym">Phialocephala scopiformis</name>
    <dbReference type="NCBI Taxonomy" id="149040"/>
    <lineage>
        <taxon>Eukaryota</taxon>
        <taxon>Fungi</taxon>
        <taxon>Dikarya</taxon>
        <taxon>Ascomycota</taxon>
        <taxon>Pezizomycotina</taxon>
        <taxon>Leotiomycetes</taxon>
        <taxon>Helotiales</taxon>
        <taxon>Mollisiaceae</taxon>
        <taxon>Mollisia</taxon>
    </lineage>
</organism>
<reference evidence="4 5" key="1">
    <citation type="submission" date="2015-10" db="EMBL/GenBank/DDBJ databases">
        <title>Full genome of DAOMC 229536 Phialocephala scopiformis, a fungal endophyte of spruce producing the potent anti-insectan compound rugulosin.</title>
        <authorList>
            <consortium name="DOE Joint Genome Institute"/>
            <person name="Walker A.K."/>
            <person name="Frasz S.L."/>
            <person name="Seifert K.A."/>
            <person name="Miller J.D."/>
            <person name="Mondo S.J."/>
            <person name="Labutti K."/>
            <person name="Lipzen A."/>
            <person name="Dockter R."/>
            <person name="Kennedy M."/>
            <person name="Grigoriev I.V."/>
            <person name="Spatafora J.W."/>
        </authorList>
    </citation>
    <scope>NUCLEOTIDE SEQUENCE [LARGE SCALE GENOMIC DNA]</scope>
    <source>
        <strain evidence="4 5">CBS 120377</strain>
    </source>
</reference>
<dbReference type="RefSeq" id="XP_018064477.1">
    <property type="nucleotide sequence ID" value="XM_018216000.1"/>
</dbReference>
<dbReference type="PANTHER" id="PTHR43103:SF3">
    <property type="entry name" value="ADP-L-GLYCERO-D-MANNO-HEPTOSE-6-EPIMERASE"/>
    <property type="match status" value="1"/>
</dbReference>